<keyword evidence="1" id="KW-1133">Transmembrane helix</keyword>
<sequence>MTFKSIVNRTNIPLLLISFSYLSMWVLGIIAHVLIPFTLKINIPIDITNHVALVLFYILSLILPVIGTLLFMNDVKRNSNRWFLAIPFLLSIFLLTYLRDYLYMGLFYEISFISDTISLPFFDSKIGLAFISIFYSISSILLVLSMSDIRRKVMRIPIALSIVMTASITINFLVNHFSKTYIPENQIFGILHIICILLFGLFLSWFAVFEKKANMTKIQKI</sequence>
<protein>
    <submittedName>
        <fullName evidence="2">Uncharacterized protein</fullName>
    </submittedName>
</protein>
<reference evidence="2 3" key="1">
    <citation type="submission" date="2019-06" db="EMBL/GenBank/DDBJ databases">
        <title>Draft genome sequence of Methanolobus vulcani B1d.</title>
        <authorList>
            <person name="Creighbaum A.J."/>
            <person name="Ticak T."/>
            <person name="Hariraju D."/>
            <person name="Arivett B.A."/>
            <person name="Ferguson D.J.Jr."/>
        </authorList>
    </citation>
    <scope>NUCLEOTIDE SEQUENCE [LARGE SCALE GENOMIC DNA]</scope>
    <source>
        <strain evidence="2 3">B1d</strain>
    </source>
</reference>
<comment type="caution">
    <text evidence="2">The sequence shown here is derived from an EMBL/GenBank/DDBJ whole genome shotgun (WGS) entry which is preliminary data.</text>
</comment>
<evidence type="ECO:0000313" key="3">
    <source>
        <dbReference type="Proteomes" id="UP000319335"/>
    </source>
</evidence>
<gene>
    <name evidence="2" type="ORF">FKV42_01865</name>
</gene>
<keyword evidence="3" id="KW-1185">Reference proteome</keyword>
<feature type="transmembrane region" description="Helical" evidence="1">
    <location>
        <begin position="186"/>
        <end position="209"/>
    </location>
</feature>
<dbReference type="Proteomes" id="UP000319335">
    <property type="component" value="Unassembled WGS sequence"/>
</dbReference>
<dbReference type="AlphaFoldDB" id="A0A7Z8KQV8"/>
<proteinExistence type="predicted"/>
<organism evidence="2 3">
    <name type="scientific">Methanolobus vulcani</name>
    <dbReference type="NCBI Taxonomy" id="38026"/>
    <lineage>
        <taxon>Archaea</taxon>
        <taxon>Methanobacteriati</taxon>
        <taxon>Methanobacteriota</taxon>
        <taxon>Stenosarchaea group</taxon>
        <taxon>Methanomicrobia</taxon>
        <taxon>Methanosarcinales</taxon>
        <taxon>Methanosarcinaceae</taxon>
        <taxon>Methanolobus</taxon>
    </lineage>
</organism>
<dbReference type="EMBL" id="VIAQ01000006">
    <property type="protein sequence ID" value="TQD28430.1"/>
    <property type="molecule type" value="Genomic_DNA"/>
</dbReference>
<evidence type="ECO:0000313" key="2">
    <source>
        <dbReference type="EMBL" id="TQD28430.1"/>
    </source>
</evidence>
<name>A0A7Z8KQV8_9EURY</name>
<evidence type="ECO:0000256" key="1">
    <source>
        <dbReference type="SAM" id="Phobius"/>
    </source>
</evidence>
<keyword evidence="1" id="KW-0812">Transmembrane</keyword>
<keyword evidence="1" id="KW-0472">Membrane</keyword>
<feature type="transmembrane region" description="Helical" evidence="1">
    <location>
        <begin position="47"/>
        <end position="70"/>
    </location>
</feature>
<feature type="transmembrane region" description="Helical" evidence="1">
    <location>
        <begin position="126"/>
        <end position="144"/>
    </location>
</feature>
<feature type="transmembrane region" description="Helical" evidence="1">
    <location>
        <begin position="82"/>
        <end position="98"/>
    </location>
</feature>
<accession>A0A7Z8KQV8</accession>
<feature type="transmembrane region" description="Helical" evidence="1">
    <location>
        <begin position="12"/>
        <end position="35"/>
    </location>
</feature>
<feature type="transmembrane region" description="Helical" evidence="1">
    <location>
        <begin position="156"/>
        <end position="174"/>
    </location>
</feature>